<dbReference type="CDD" id="cd13877">
    <property type="entry name" value="CuRO_2_Fet3p_like"/>
    <property type="match status" value="1"/>
</dbReference>
<evidence type="ECO:0000256" key="1">
    <source>
        <dbReference type="ARBA" id="ARBA00010609"/>
    </source>
</evidence>
<dbReference type="InterPro" id="IPR008972">
    <property type="entry name" value="Cupredoxin"/>
</dbReference>
<name>A0AAE0UG14_SORBR</name>
<organism evidence="11 12">
    <name type="scientific">Sordaria brevicollis</name>
    <dbReference type="NCBI Taxonomy" id="83679"/>
    <lineage>
        <taxon>Eukaryota</taxon>
        <taxon>Fungi</taxon>
        <taxon>Dikarya</taxon>
        <taxon>Ascomycota</taxon>
        <taxon>Pezizomycotina</taxon>
        <taxon>Sordariomycetes</taxon>
        <taxon>Sordariomycetidae</taxon>
        <taxon>Sordariales</taxon>
        <taxon>Sordariaceae</taxon>
        <taxon>Sordaria</taxon>
    </lineage>
</organism>
<keyword evidence="3 7" id="KW-0732">Signal</keyword>
<dbReference type="Gene3D" id="2.60.40.420">
    <property type="entry name" value="Cupredoxins - blue copper proteins"/>
    <property type="match status" value="3"/>
</dbReference>
<evidence type="ECO:0000256" key="3">
    <source>
        <dbReference type="ARBA" id="ARBA00022729"/>
    </source>
</evidence>
<evidence type="ECO:0000259" key="8">
    <source>
        <dbReference type="Pfam" id="PF00394"/>
    </source>
</evidence>
<reference evidence="11" key="2">
    <citation type="submission" date="2023-07" db="EMBL/GenBank/DDBJ databases">
        <authorList>
            <consortium name="Lawrence Berkeley National Laboratory"/>
            <person name="Haridas S."/>
            <person name="Hensen N."/>
            <person name="Bonometti L."/>
            <person name="Westerberg I."/>
            <person name="Brannstrom I.O."/>
            <person name="Guillou S."/>
            <person name="Cros-Aarteil S."/>
            <person name="Calhoun S."/>
            <person name="Kuo A."/>
            <person name="Mondo S."/>
            <person name="Pangilinan J."/>
            <person name="Riley R."/>
            <person name="LaButti K."/>
            <person name="Andreopoulos B."/>
            <person name="Lipzen A."/>
            <person name="Chen C."/>
            <person name="Yanf M."/>
            <person name="Daum C."/>
            <person name="Ng V."/>
            <person name="Clum A."/>
            <person name="Steindorff A."/>
            <person name="Ohm R."/>
            <person name="Martin F."/>
            <person name="Silar P."/>
            <person name="Natvig D."/>
            <person name="Lalanne C."/>
            <person name="Gautier V."/>
            <person name="Ament-velasquez S.L."/>
            <person name="Kruys A."/>
            <person name="Hutchinson M.I."/>
            <person name="Powell A.J."/>
            <person name="Barry K."/>
            <person name="Miller A.N."/>
            <person name="Grigoriev I.V."/>
            <person name="Debuchy R."/>
            <person name="Gladieux P."/>
            <person name="Thoren M.H."/>
            <person name="Johannesson H."/>
        </authorList>
    </citation>
    <scope>NUCLEOTIDE SEQUENCE</scope>
    <source>
        <strain evidence="11">FGSC 1904</strain>
    </source>
</reference>
<comment type="caution">
    <text evidence="11">The sequence shown here is derived from an EMBL/GenBank/DDBJ whole genome shotgun (WGS) entry which is preliminary data.</text>
</comment>
<reference evidence="11" key="1">
    <citation type="journal article" date="2023" name="Mol. Phylogenet. Evol.">
        <title>Genome-scale phylogeny and comparative genomics of the fungal order Sordariales.</title>
        <authorList>
            <person name="Hensen N."/>
            <person name="Bonometti L."/>
            <person name="Westerberg I."/>
            <person name="Brannstrom I.O."/>
            <person name="Guillou S."/>
            <person name="Cros-Aarteil S."/>
            <person name="Calhoun S."/>
            <person name="Haridas S."/>
            <person name="Kuo A."/>
            <person name="Mondo S."/>
            <person name="Pangilinan J."/>
            <person name="Riley R."/>
            <person name="LaButti K."/>
            <person name="Andreopoulos B."/>
            <person name="Lipzen A."/>
            <person name="Chen C."/>
            <person name="Yan M."/>
            <person name="Daum C."/>
            <person name="Ng V."/>
            <person name="Clum A."/>
            <person name="Steindorff A."/>
            <person name="Ohm R.A."/>
            <person name="Martin F."/>
            <person name="Silar P."/>
            <person name="Natvig D.O."/>
            <person name="Lalanne C."/>
            <person name="Gautier V."/>
            <person name="Ament-Velasquez S.L."/>
            <person name="Kruys A."/>
            <person name="Hutchinson M.I."/>
            <person name="Powell A.J."/>
            <person name="Barry K."/>
            <person name="Miller A.N."/>
            <person name="Grigoriev I.V."/>
            <person name="Debuchy R."/>
            <person name="Gladieux P."/>
            <person name="Hiltunen Thoren M."/>
            <person name="Johannesson H."/>
        </authorList>
    </citation>
    <scope>NUCLEOTIDE SEQUENCE</scope>
    <source>
        <strain evidence="11">FGSC 1904</strain>
    </source>
</reference>
<keyword evidence="5" id="KW-0186">Copper</keyword>
<feature type="domain" description="Plastocyanin-like" evidence="8">
    <location>
        <begin position="152"/>
        <end position="299"/>
    </location>
</feature>
<dbReference type="Proteomes" id="UP001281003">
    <property type="component" value="Unassembled WGS sequence"/>
</dbReference>
<gene>
    <name evidence="11" type="ORF">B0T20DRAFT_8500</name>
</gene>
<dbReference type="SUPFAM" id="SSF49503">
    <property type="entry name" value="Cupredoxins"/>
    <property type="match status" value="3"/>
</dbReference>
<dbReference type="GO" id="GO:0033573">
    <property type="term" value="C:high-affinity iron permease complex"/>
    <property type="evidence" value="ECO:0007669"/>
    <property type="project" value="TreeGrafter"/>
</dbReference>
<evidence type="ECO:0000313" key="12">
    <source>
        <dbReference type="Proteomes" id="UP001281003"/>
    </source>
</evidence>
<sequence>MWSLLLSLALLCFSPVARAAVVTINWNVTWVWAAPDGFGRPVIGINNQWPCPKIEAKVGDTLIVNLHNGLGNQTTGIHWHGINQLQTPEMDGPSGVVQCPTPPGSSVQYKFLLDEPGTFWYHSHEKGQYPDGLRGPLIVQDPNDPYKGRYDEEIIVTVSDWYHSQSIPLVQNMLSPANTRFAPPFPDTILVNDKKDVKFNFVKGKTYRVRLINMSAFASAFLWIDSHPLTMIMSDATYLQTETAYQLHASSAQRYDFLISAIDRDSGNYPMLLALDINRDFRNASLAPAFPHNQTAWLVMDESAPFTRPTNNIDVWRPADDTHFKPLDNQAMIPAYDHLVKLDFRFCLDANGYPRACLNGKPFISQKVPALYTAATVGTNNTNPIVYGQINPIIVKKGDIVQLVINNQEAAGHPFHLHGHRFQILDRARPYAGDWPGRDVNYNPTPNKRDTVTVWSWSHAVLRFKAENPGVWLFHCHIEWHVEMGLTASFIEGPEQLRGKQFPADHLENCRIGGVPTRGNAAGNTVDPLDTTGMVTISPTVYTGATWIPPAANAPTTGGNGTSTSSPARRRAAAVAAERIQRRETLFGDSELVF</sequence>
<dbReference type="GO" id="GO:0010106">
    <property type="term" value="P:cellular response to iron ion starvation"/>
    <property type="evidence" value="ECO:0007669"/>
    <property type="project" value="TreeGrafter"/>
</dbReference>
<dbReference type="GO" id="GO:0005507">
    <property type="term" value="F:copper ion binding"/>
    <property type="evidence" value="ECO:0007669"/>
    <property type="project" value="InterPro"/>
</dbReference>
<dbReference type="FunFam" id="2.60.40.420:FF:000071">
    <property type="entry name" value="Conidial pigment biosynthesis oxidase Abr1/brown 1"/>
    <property type="match status" value="1"/>
</dbReference>
<dbReference type="GO" id="GO:0033215">
    <property type="term" value="P:reductive iron assimilation"/>
    <property type="evidence" value="ECO:0007669"/>
    <property type="project" value="TreeGrafter"/>
</dbReference>
<feature type="signal peptide" evidence="7">
    <location>
        <begin position="1"/>
        <end position="19"/>
    </location>
</feature>
<dbReference type="InterPro" id="IPR001117">
    <property type="entry name" value="Cu-oxidase_2nd"/>
</dbReference>
<evidence type="ECO:0000256" key="4">
    <source>
        <dbReference type="ARBA" id="ARBA00023002"/>
    </source>
</evidence>
<feature type="domain" description="Plastocyanin-like" evidence="9">
    <location>
        <begin position="365"/>
        <end position="495"/>
    </location>
</feature>
<dbReference type="InterPro" id="IPR045087">
    <property type="entry name" value="Cu-oxidase_fam"/>
</dbReference>
<dbReference type="AlphaFoldDB" id="A0AAE0UG14"/>
<dbReference type="InterPro" id="IPR011706">
    <property type="entry name" value="Cu-oxidase_C"/>
</dbReference>
<proteinExistence type="inferred from homology"/>
<dbReference type="EMBL" id="JAUTDP010000001">
    <property type="protein sequence ID" value="KAK3402817.1"/>
    <property type="molecule type" value="Genomic_DNA"/>
</dbReference>
<dbReference type="GO" id="GO:0004322">
    <property type="term" value="F:ferroxidase activity"/>
    <property type="evidence" value="ECO:0007669"/>
    <property type="project" value="TreeGrafter"/>
</dbReference>
<dbReference type="Pfam" id="PF07732">
    <property type="entry name" value="Cu-oxidase_3"/>
    <property type="match status" value="1"/>
</dbReference>
<dbReference type="InterPro" id="IPR033138">
    <property type="entry name" value="Cu_oxidase_CS"/>
</dbReference>
<keyword evidence="2" id="KW-0479">Metal-binding</keyword>
<feature type="chain" id="PRO_5042276251" evidence="7">
    <location>
        <begin position="20"/>
        <end position="594"/>
    </location>
</feature>
<comment type="similarity">
    <text evidence="1">Belongs to the multicopper oxidase family.</text>
</comment>
<accession>A0AAE0UG14</accession>
<dbReference type="CDD" id="cd13899">
    <property type="entry name" value="CuRO_3_Fet3p"/>
    <property type="match status" value="1"/>
</dbReference>
<dbReference type="PANTHER" id="PTHR11709">
    <property type="entry name" value="MULTI-COPPER OXIDASE"/>
    <property type="match status" value="1"/>
</dbReference>
<feature type="region of interest" description="Disordered" evidence="6">
    <location>
        <begin position="549"/>
        <end position="571"/>
    </location>
</feature>
<evidence type="ECO:0000256" key="2">
    <source>
        <dbReference type="ARBA" id="ARBA00022723"/>
    </source>
</evidence>
<evidence type="ECO:0000259" key="9">
    <source>
        <dbReference type="Pfam" id="PF07731"/>
    </source>
</evidence>
<evidence type="ECO:0000313" key="11">
    <source>
        <dbReference type="EMBL" id="KAK3402817.1"/>
    </source>
</evidence>
<feature type="domain" description="Plastocyanin-like" evidence="10">
    <location>
        <begin position="28"/>
        <end position="143"/>
    </location>
</feature>
<evidence type="ECO:0000256" key="7">
    <source>
        <dbReference type="SAM" id="SignalP"/>
    </source>
</evidence>
<dbReference type="PROSITE" id="PS00080">
    <property type="entry name" value="MULTICOPPER_OXIDASE2"/>
    <property type="match status" value="1"/>
</dbReference>
<keyword evidence="12" id="KW-1185">Reference proteome</keyword>
<evidence type="ECO:0000256" key="6">
    <source>
        <dbReference type="SAM" id="MobiDB-lite"/>
    </source>
</evidence>
<dbReference type="InterPro" id="IPR002355">
    <property type="entry name" value="Cu_oxidase_Cu_BS"/>
</dbReference>
<keyword evidence="4" id="KW-0560">Oxidoreductase</keyword>
<dbReference type="Pfam" id="PF00394">
    <property type="entry name" value="Cu-oxidase"/>
    <property type="match status" value="1"/>
</dbReference>
<dbReference type="PANTHER" id="PTHR11709:SF361">
    <property type="entry name" value="IRON TRANSPORT MULTICOPPER OXIDASE FET3"/>
    <property type="match status" value="1"/>
</dbReference>
<dbReference type="InterPro" id="IPR044130">
    <property type="entry name" value="CuRO_2_Fet3-like"/>
</dbReference>
<dbReference type="Pfam" id="PF07731">
    <property type="entry name" value="Cu-oxidase_2"/>
    <property type="match status" value="1"/>
</dbReference>
<dbReference type="InterPro" id="IPR011707">
    <property type="entry name" value="Cu-oxidase-like_N"/>
</dbReference>
<protein>
    <submittedName>
        <fullName evidence="11">Cupredoxin</fullName>
    </submittedName>
</protein>
<evidence type="ECO:0000256" key="5">
    <source>
        <dbReference type="ARBA" id="ARBA00023008"/>
    </source>
</evidence>
<dbReference type="FunFam" id="2.60.40.420:FF:000086">
    <property type="entry name" value="Multicopper oxidase abr1"/>
    <property type="match status" value="1"/>
</dbReference>
<dbReference type="PROSITE" id="PS00079">
    <property type="entry name" value="MULTICOPPER_OXIDASE1"/>
    <property type="match status" value="1"/>
</dbReference>
<evidence type="ECO:0000259" key="10">
    <source>
        <dbReference type="Pfam" id="PF07732"/>
    </source>
</evidence>